<dbReference type="AlphaFoldDB" id="A0A168MY59"/>
<feature type="transmembrane region" description="Helical" evidence="1">
    <location>
        <begin position="128"/>
        <end position="146"/>
    </location>
</feature>
<keyword evidence="1" id="KW-1133">Transmembrane helix</keyword>
<dbReference type="PANTHER" id="PTHR36834">
    <property type="entry name" value="MEMBRANE PROTEIN-RELATED"/>
    <property type="match status" value="1"/>
</dbReference>
<feature type="transmembrane region" description="Helical" evidence="1">
    <location>
        <begin position="67"/>
        <end position="90"/>
    </location>
</feature>
<dbReference type="InterPro" id="IPR006976">
    <property type="entry name" value="VanZ-like"/>
</dbReference>
<feature type="transmembrane region" description="Helical" evidence="1">
    <location>
        <begin position="12"/>
        <end position="32"/>
    </location>
</feature>
<keyword evidence="1" id="KW-0472">Membrane</keyword>
<feature type="domain" description="VanZ-like" evidence="2">
    <location>
        <begin position="20"/>
        <end position="145"/>
    </location>
</feature>
<reference evidence="3 4" key="1">
    <citation type="submission" date="2016-03" db="EMBL/GenBank/DDBJ databases">
        <title>Draft genome sequence of Paenibacillus antarcticus CECT 5836.</title>
        <authorList>
            <person name="Shin S.-K."/>
            <person name="Yi H."/>
        </authorList>
    </citation>
    <scope>NUCLEOTIDE SEQUENCE [LARGE SCALE GENOMIC DNA]</scope>
    <source>
        <strain evidence="3 4">CECT 5836</strain>
    </source>
</reference>
<accession>A0A168MY59</accession>
<sequence>MSSVTIRKERRQYILGVLIIVYSACLLYWMFIGFGRTRHANGPLVYNVIPFETIGIFIRSIHQASNVAWIINLFGNIGVFIPFGLILPILFKRLRSYWRLMVYFFLIVTVLELSQMLLRAGSCDIDDVILNVTGVCIGYGILRLLFKRYISYE</sequence>
<evidence type="ECO:0000256" key="1">
    <source>
        <dbReference type="SAM" id="Phobius"/>
    </source>
</evidence>
<feature type="transmembrane region" description="Helical" evidence="1">
    <location>
        <begin position="102"/>
        <end position="122"/>
    </location>
</feature>
<dbReference type="Pfam" id="PF04892">
    <property type="entry name" value="VanZ"/>
    <property type="match status" value="1"/>
</dbReference>
<dbReference type="PANTHER" id="PTHR36834:SF1">
    <property type="entry name" value="INTEGRAL MEMBRANE PROTEIN"/>
    <property type="match status" value="1"/>
</dbReference>
<comment type="caution">
    <text evidence="3">The sequence shown here is derived from an EMBL/GenBank/DDBJ whole genome shotgun (WGS) entry which is preliminary data.</text>
</comment>
<protein>
    <recommendedName>
        <fullName evidence="2">VanZ-like domain-containing protein</fullName>
    </recommendedName>
</protein>
<proteinExistence type="predicted"/>
<gene>
    <name evidence="3" type="ORF">PBAT_14695</name>
</gene>
<name>A0A168MY59_9BACL</name>
<evidence type="ECO:0000259" key="2">
    <source>
        <dbReference type="Pfam" id="PF04892"/>
    </source>
</evidence>
<dbReference type="EMBL" id="LVJI01000018">
    <property type="protein sequence ID" value="OAB45182.1"/>
    <property type="molecule type" value="Genomic_DNA"/>
</dbReference>
<evidence type="ECO:0000313" key="4">
    <source>
        <dbReference type="Proteomes" id="UP000077355"/>
    </source>
</evidence>
<dbReference type="Proteomes" id="UP000077355">
    <property type="component" value="Unassembled WGS sequence"/>
</dbReference>
<evidence type="ECO:0000313" key="3">
    <source>
        <dbReference type="EMBL" id="OAB45182.1"/>
    </source>
</evidence>
<keyword evidence="4" id="KW-1185">Reference proteome</keyword>
<keyword evidence="1" id="KW-0812">Transmembrane</keyword>
<organism evidence="3 4">
    <name type="scientific">Paenibacillus antarcticus</name>
    <dbReference type="NCBI Taxonomy" id="253703"/>
    <lineage>
        <taxon>Bacteria</taxon>
        <taxon>Bacillati</taxon>
        <taxon>Bacillota</taxon>
        <taxon>Bacilli</taxon>
        <taxon>Bacillales</taxon>
        <taxon>Paenibacillaceae</taxon>
        <taxon>Paenibacillus</taxon>
    </lineage>
</organism>
<dbReference type="InterPro" id="IPR053150">
    <property type="entry name" value="Teicoplanin_resist-assoc"/>
</dbReference>
<dbReference type="RefSeq" id="WP_084403086.1">
    <property type="nucleotide sequence ID" value="NZ_CP043611.1"/>
</dbReference>